<evidence type="ECO:0008006" key="3">
    <source>
        <dbReference type="Google" id="ProtNLM"/>
    </source>
</evidence>
<reference evidence="1 2" key="1">
    <citation type="submission" date="2024-03" db="EMBL/GenBank/DDBJ databases">
        <title>The complete genome of Streptomyces sirii sp.nov.</title>
        <authorList>
            <person name="Zakalyukina Y.V."/>
            <person name="Belik A.R."/>
            <person name="Biryukov M.V."/>
            <person name="Baturina O.A."/>
            <person name="Kabilov M.R."/>
        </authorList>
    </citation>
    <scope>NUCLEOTIDE SEQUENCE [LARGE SCALE GENOMIC DNA]</scope>
    <source>
        <strain evidence="1 2">BP-8</strain>
    </source>
</reference>
<dbReference type="RefSeq" id="WP_407286392.1">
    <property type="nucleotide sequence ID" value="NZ_CP147982.1"/>
</dbReference>
<gene>
    <name evidence="1" type="ORF">WAB15_13700</name>
</gene>
<sequence length="228" mass="24608">MGVAVVVIVTALGFFAFISGDDGGEPSDNPSKVPSVSSSAAARNLAKRVALTPKDWGSTFVRNSPYENTGQYWTFVDQDCKITSESLTDALDGLQRNVKESDDTVLSDSSLITYKRADSAESFVARQREPLRRCPKQGIAGSNAQYENIHEVKVPDLKGFDDLVAAEGHATVDSDGQKTDDYYTLLTASKGQFVLQASVTRNGSETQEANRDDAVNALSLMLSRLESG</sequence>
<dbReference type="Proteomes" id="UP001626628">
    <property type="component" value="Chromosome"/>
</dbReference>
<evidence type="ECO:0000313" key="1">
    <source>
        <dbReference type="EMBL" id="WXK76967.1"/>
    </source>
</evidence>
<dbReference type="EMBL" id="CP147982">
    <property type="protein sequence ID" value="WXK76967.1"/>
    <property type="molecule type" value="Genomic_DNA"/>
</dbReference>
<name>A0ABZ2QTR8_9ACTN</name>
<keyword evidence="2" id="KW-1185">Reference proteome</keyword>
<protein>
    <recommendedName>
        <fullName evidence="3">PknH-like extracellular domain-containing protein</fullName>
    </recommendedName>
</protein>
<accession>A0ABZ2QTR8</accession>
<evidence type="ECO:0000313" key="2">
    <source>
        <dbReference type="Proteomes" id="UP001626628"/>
    </source>
</evidence>
<proteinExistence type="predicted"/>
<organism evidence="1 2">
    <name type="scientific">Streptomyces sirii</name>
    <dbReference type="NCBI Taxonomy" id="3127701"/>
    <lineage>
        <taxon>Bacteria</taxon>
        <taxon>Bacillati</taxon>
        <taxon>Actinomycetota</taxon>
        <taxon>Actinomycetes</taxon>
        <taxon>Kitasatosporales</taxon>
        <taxon>Streptomycetaceae</taxon>
        <taxon>Streptomyces</taxon>
    </lineage>
</organism>